<dbReference type="InterPro" id="IPR008318">
    <property type="entry name" value="UCP030820"/>
</dbReference>
<dbReference type="EMBL" id="JANUGX010000028">
    <property type="protein sequence ID" value="MCS0591589.1"/>
    <property type="molecule type" value="Genomic_DNA"/>
</dbReference>
<proteinExistence type="predicted"/>
<evidence type="ECO:0000313" key="2">
    <source>
        <dbReference type="Proteomes" id="UP001205560"/>
    </source>
</evidence>
<comment type="caution">
    <text evidence="1">The sequence shown here is derived from an EMBL/GenBank/DDBJ whole genome shotgun (WGS) entry which is preliminary data.</text>
</comment>
<protein>
    <submittedName>
        <fullName evidence="1">DUF934 domain-containing protein</fullName>
    </submittedName>
</protein>
<dbReference type="RefSeq" id="WP_258847352.1">
    <property type="nucleotide sequence ID" value="NZ_JANUGX010000028.1"/>
</dbReference>
<dbReference type="Pfam" id="PF06073">
    <property type="entry name" value="DUF934"/>
    <property type="match status" value="1"/>
</dbReference>
<sequence>MPNIQQHAQIIKGREVVADDWSVLRLEEAEAADSVAVPAGKVILPLSVWQAQRETLLGRAGAGEIGVWFAADELAASAKDDLGKFAVVAVDFPKFSDGRGYSIAFNLRKRLGYTGELRAIGDVLRDQLFQMQRCGFDAYATRQDRSIQDALKGLTVFSETYQASTDQPLPLFRRHQRDVPLEHSDIGAGI</sequence>
<accession>A0ABT2ABL6</accession>
<evidence type="ECO:0000313" key="1">
    <source>
        <dbReference type="EMBL" id="MCS0591589.1"/>
    </source>
</evidence>
<dbReference type="Proteomes" id="UP001205560">
    <property type="component" value="Unassembled WGS sequence"/>
</dbReference>
<organism evidence="1 2">
    <name type="scientific">Massilia norwichensis</name>
    <dbReference type="NCBI Taxonomy" id="1442366"/>
    <lineage>
        <taxon>Bacteria</taxon>
        <taxon>Pseudomonadati</taxon>
        <taxon>Pseudomonadota</taxon>
        <taxon>Betaproteobacteria</taxon>
        <taxon>Burkholderiales</taxon>
        <taxon>Oxalobacteraceae</taxon>
        <taxon>Telluria group</taxon>
        <taxon>Massilia</taxon>
    </lineage>
</organism>
<keyword evidence="2" id="KW-1185">Reference proteome</keyword>
<gene>
    <name evidence="1" type="ORF">NX782_20570</name>
</gene>
<reference evidence="1 2" key="1">
    <citation type="submission" date="2022-08" db="EMBL/GenBank/DDBJ databases">
        <title>Reclassification of Massilia species as members of the genera Telluria, Duganella, Pseudoduganella, Mokoshia gen. nov. and Zemynaea gen. nov. using orthogonal and non-orthogonal genome-based approaches.</title>
        <authorList>
            <person name="Bowman J.P."/>
        </authorList>
    </citation>
    <scope>NUCLEOTIDE SEQUENCE [LARGE SCALE GENOMIC DNA]</scope>
    <source>
        <strain evidence="1 2">LMG 28164</strain>
    </source>
</reference>
<dbReference type="PIRSF" id="PIRSF030820">
    <property type="entry name" value="UCP030820"/>
    <property type="match status" value="1"/>
</dbReference>
<name>A0ABT2ABL6_9BURK</name>